<dbReference type="SUPFAM" id="SSF55821">
    <property type="entry name" value="YrdC/RibB"/>
    <property type="match status" value="1"/>
</dbReference>
<evidence type="ECO:0000256" key="1">
    <source>
        <dbReference type="ARBA" id="ARBA00004496"/>
    </source>
</evidence>
<evidence type="ECO:0000256" key="5">
    <source>
        <dbReference type="ARBA" id="ARBA00022490"/>
    </source>
</evidence>
<dbReference type="Gene3D" id="3.90.870.10">
    <property type="entry name" value="DHBP synthase"/>
    <property type="match status" value="1"/>
</dbReference>
<dbReference type="PIRSF" id="PIRSF004930">
    <property type="entry name" value="Tln_factor_SUA5"/>
    <property type="match status" value="1"/>
</dbReference>
<dbReference type="InterPro" id="IPR038385">
    <property type="entry name" value="Sua5/YwlC_C"/>
</dbReference>
<evidence type="ECO:0000256" key="8">
    <source>
        <dbReference type="ARBA" id="ARBA00022695"/>
    </source>
</evidence>
<dbReference type="GO" id="GO:0008033">
    <property type="term" value="P:tRNA processing"/>
    <property type="evidence" value="ECO:0007669"/>
    <property type="project" value="UniProtKB-KW"/>
</dbReference>
<dbReference type="InterPro" id="IPR010923">
    <property type="entry name" value="T(6)A37_SUA5"/>
</dbReference>
<keyword evidence="6" id="KW-0808">Transferase</keyword>
<gene>
    <name evidence="14" type="ORF">CPAV1605_388</name>
</gene>
<dbReference type="AlphaFoldDB" id="A0A5E8CGX6"/>
<dbReference type="GO" id="GO:0006450">
    <property type="term" value="P:regulation of translational fidelity"/>
    <property type="evidence" value="ECO:0007669"/>
    <property type="project" value="TreeGrafter"/>
</dbReference>
<dbReference type="Pfam" id="PF03481">
    <property type="entry name" value="Sua5_C"/>
    <property type="match status" value="1"/>
</dbReference>
<evidence type="ECO:0000256" key="3">
    <source>
        <dbReference type="ARBA" id="ARBA00012584"/>
    </source>
</evidence>
<dbReference type="PANTHER" id="PTHR17490:SF16">
    <property type="entry name" value="THREONYLCARBAMOYL-AMP SYNTHASE"/>
    <property type="match status" value="1"/>
</dbReference>
<evidence type="ECO:0000256" key="9">
    <source>
        <dbReference type="ARBA" id="ARBA00022741"/>
    </source>
</evidence>
<keyword evidence="7" id="KW-0819">tRNA processing</keyword>
<comment type="catalytic activity">
    <reaction evidence="12">
        <text>L-threonine + hydrogencarbonate + ATP = L-threonylcarbamoyladenylate + diphosphate + H2O</text>
        <dbReference type="Rhea" id="RHEA:36407"/>
        <dbReference type="ChEBI" id="CHEBI:15377"/>
        <dbReference type="ChEBI" id="CHEBI:17544"/>
        <dbReference type="ChEBI" id="CHEBI:30616"/>
        <dbReference type="ChEBI" id="CHEBI:33019"/>
        <dbReference type="ChEBI" id="CHEBI:57926"/>
        <dbReference type="ChEBI" id="CHEBI:73682"/>
        <dbReference type="EC" id="2.7.7.87"/>
    </reaction>
</comment>
<reference evidence="14" key="1">
    <citation type="submission" date="2019-09" db="EMBL/GenBank/DDBJ databases">
        <authorList>
            <person name="Needham M D."/>
        </authorList>
    </citation>
    <scope>NUCLEOTIDE SEQUENCE</scope>
</reference>
<keyword evidence="10" id="KW-0067">ATP-binding</keyword>
<evidence type="ECO:0000256" key="10">
    <source>
        <dbReference type="ARBA" id="ARBA00022840"/>
    </source>
</evidence>
<evidence type="ECO:0000256" key="2">
    <source>
        <dbReference type="ARBA" id="ARBA00007663"/>
    </source>
</evidence>
<evidence type="ECO:0000256" key="12">
    <source>
        <dbReference type="ARBA" id="ARBA00048366"/>
    </source>
</evidence>
<dbReference type="GO" id="GO:0003725">
    <property type="term" value="F:double-stranded RNA binding"/>
    <property type="evidence" value="ECO:0007669"/>
    <property type="project" value="InterPro"/>
</dbReference>
<proteinExistence type="inferred from homology"/>
<dbReference type="PANTHER" id="PTHR17490">
    <property type="entry name" value="SUA5"/>
    <property type="match status" value="1"/>
</dbReference>
<dbReference type="EC" id="2.7.7.87" evidence="3"/>
<dbReference type="InterPro" id="IPR050156">
    <property type="entry name" value="TC-AMP_synthase_SUA5"/>
</dbReference>
<dbReference type="GO" id="GO:0005524">
    <property type="term" value="F:ATP binding"/>
    <property type="evidence" value="ECO:0007669"/>
    <property type="project" value="UniProtKB-KW"/>
</dbReference>
<comment type="similarity">
    <text evidence="2">Belongs to the SUA5 family.</text>
</comment>
<keyword evidence="9" id="KW-0547">Nucleotide-binding</keyword>
<name>A0A5E8CGX6_9ZZZZ</name>
<accession>A0A5E8CGX6</accession>
<keyword evidence="5" id="KW-0963">Cytoplasm</keyword>
<feature type="domain" description="YrdC-like" evidence="13">
    <location>
        <begin position="3"/>
        <end position="199"/>
    </location>
</feature>
<dbReference type="GO" id="GO:0061710">
    <property type="term" value="F:L-threonylcarbamoyladenylate synthase"/>
    <property type="evidence" value="ECO:0007669"/>
    <property type="project" value="UniProtKB-EC"/>
</dbReference>
<dbReference type="Pfam" id="PF01300">
    <property type="entry name" value="Sua5_yciO_yrdC"/>
    <property type="match status" value="1"/>
</dbReference>
<evidence type="ECO:0000259" key="13">
    <source>
        <dbReference type="PROSITE" id="PS51163"/>
    </source>
</evidence>
<dbReference type="GO" id="GO:0000049">
    <property type="term" value="F:tRNA binding"/>
    <property type="evidence" value="ECO:0007669"/>
    <property type="project" value="TreeGrafter"/>
</dbReference>
<dbReference type="FunFam" id="3.90.870.10:FF:000009">
    <property type="entry name" value="Threonylcarbamoyl-AMP synthase, putative"/>
    <property type="match status" value="1"/>
</dbReference>
<comment type="subcellular location">
    <subcellularLocation>
        <location evidence="1">Cytoplasm</location>
    </subcellularLocation>
</comment>
<dbReference type="NCBIfam" id="TIGR00057">
    <property type="entry name" value="L-threonylcarbamoyladenylate synthase"/>
    <property type="match status" value="1"/>
</dbReference>
<evidence type="ECO:0000256" key="4">
    <source>
        <dbReference type="ARBA" id="ARBA00015492"/>
    </source>
</evidence>
<dbReference type="GO" id="GO:0005737">
    <property type="term" value="C:cytoplasm"/>
    <property type="evidence" value="ECO:0007669"/>
    <property type="project" value="UniProtKB-SubCell"/>
</dbReference>
<dbReference type="InterPro" id="IPR017945">
    <property type="entry name" value="DHBP_synth_RibB-like_a/b_dom"/>
</dbReference>
<keyword evidence="8" id="KW-0548">Nucleotidyltransferase</keyword>
<dbReference type="Gene3D" id="3.40.50.11030">
    <property type="entry name" value="Threonylcarbamoyl-AMP synthase, C-terminal domain"/>
    <property type="match status" value="1"/>
</dbReference>
<protein>
    <recommendedName>
        <fullName evidence="4">Threonylcarbamoyl-AMP synthase</fullName>
        <ecNumber evidence="3">2.7.7.87</ecNumber>
    </recommendedName>
    <alternativeName>
        <fullName evidence="11">L-threonylcarbamoyladenylate synthase</fullName>
    </alternativeName>
</protein>
<dbReference type="PROSITE" id="PS51163">
    <property type="entry name" value="YRDC"/>
    <property type="match status" value="1"/>
</dbReference>
<dbReference type="InterPro" id="IPR005145">
    <property type="entry name" value="Sua5_C"/>
</dbReference>
<dbReference type="EMBL" id="CABVLZ010000002">
    <property type="protein sequence ID" value="VVU94663.1"/>
    <property type="molecule type" value="Genomic_DNA"/>
</dbReference>
<evidence type="ECO:0000256" key="6">
    <source>
        <dbReference type="ARBA" id="ARBA00022679"/>
    </source>
</evidence>
<dbReference type="InterPro" id="IPR006070">
    <property type="entry name" value="Sua5-like_dom"/>
</dbReference>
<evidence type="ECO:0000256" key="11">
    <source>
        <dbReference type="ARBA" id="ARBA00029774"/>
    </source>
</evidence>
<sequence>MITKNISQASELIRNGKLVSFPTETVYGLGANIYNINAVQNIFKTKGRPSTNPVIIHTYSLEKALELFDFSEKNNIKDTIMKIGFNFWPGPLTIVYKANPNISDIITASSGYVGVRIPNNELALQFLKTADVPIAAPSANKSGHISPTDVKHVYDEFKDDEVTILDGGDIRLLNNGVGIESTIIKLDTNKITILRSGGISYDQINTFIREEKLPFVLEEVKKMSNLKEGEIAPGQSITHYAPKNIDTYMIKTSRLLSLKDFAKDHADIAILDFGKYANIFSGRVAMYLDLSEEQKISQAMLNLYNYLRLIEDCKAVKKLYIITLTHNNNSALNDRIVRAASGKIVDLFYEKIEI</sequence>
<organism evidence="14">
    <name type="scientific">seawater metagenome</name>
    <dbReference type="NCBI Taxonomy" id="1561972"/>
    <lineage>
        <taxon>unclassified sequences</taxon>
        <taxon>metagenomes</taxon>
        <taxon>ecological metagenomes</taxon>
    </lineage>
</organism>
<evidence type="ECO:0000256" key="7">
    <source>
        <dbReference type="ARBA" id="ARBA00022694"/>
    </source>
</evidence>
<evidence type="ECO:0000313" key="14">
    <source>
        <dbReference type="EMBL" id="VVU94663.1"/>
    </source>
</evidence>